<sequence length="303" mass="34349">MSARRFYLLLLPLLAIAFASCEDVIEVEVPEEDPRLNVEGLIRVDTTEEFLPIEIKLSTTTPFFGEFQPVNEVEEIVIIIQVFDEEGNSQGTGTSVLGRDETREGYYIPVVIEGDVDERVGMGIIEFDVLYTLVITWEGRRYAAQTRYVPAVPIAEASFGGNTLFDEDETEIVVRFTDNADPGDYYIFDFGEGEYLPSEDEFYNGQDFEFSYFVQRELTTEDPLEIKILGADQTFYNYMLLLTEQSGLLENPFQVPVATVRGNVFDVTELDNIENFDNAGSPMVFPLGYFAIVQEFTYTVPAE</sequence>
<dbReference type="STRING" id="400055.SAMN04490243_2280"/>
<protein>
    <recommendedName>
        <fullName evidence="4">DUF4249 domain-containing protein</fullName>
    </recommendedName>
</protein>
<keyword evidence="1" id="KW-0732">Signal</keyword>
<feature type="signal peptide" evidence="1">
    <location>
        <begin position="1"/>
        <end position="21"/>
    </location>
</feature>
<dbReference type="Pfam" id="PF14054">
    <property type="entry name" value="DUF4249"/>
    <property type="match status" value="1"/>
</dbReference>
<dbReference type="OrthoDB" id="1430047at2"/>
<gene>
    <name evidence="2" type="ORF">SAMN04490243_2280</name>
</gene>
<proteinExistence type="predicted"/>
<evidence type="ECO:0000313" key="3">
    <source>
        <dbReference type="Proteomes" id="UP000199534"/>
    </source>
</evidence>
<name>A0A1I6H565_9FLAO</name>
<dbReference type="InterPro" id="IPR025345">
    <property type="entry name" value="DUF4249"/>
</dbReference>
<accession>A0A1I6H565</accession>
<dbReference type="Proteomes" id="UP000199534">
    <property type="component" value="Unassembled WGS sequence"/>
</dbReference>
<dbReference type="PROSITE" id="PS51257">
    <property type="entry name" value="PROKAR_LIPOPROTEIN"/>
    <property type="match status" value="1"/>
</dbReference>
<organism evidence="2 3">
    <name type="scientific">Robiginitalea myxolifaciens</name>
    <dbReference type="NCBI Taxonomy" id="400055"/>
    <lineage>
        <taxon>Bacteria</taxon>
        <taxon>Pseudomonadati</taxon>
        <taxon>Bacteroidota</taxon>
        <taxon>Flavobacteriia</taxon>
        <taxon>Flavobacteriales</taxon>
        <taxon>Flavobacteriaceae</taxon>
        <taxon>Robiginitalea</taxon>
    </lineage>
</organism>
<evidence type="ECO:0000256" key="1">
    <source>
        <dbReference type="SAM" id="SignalP"/>
    </source>
</evidence>
<dbReference type="RefSeq" id="WP_092982701.1">
    <property type="nucleotide sequence ID" value="NZ_FOYQ01000002.1"/>
</dbReference>
<dbReference type="AlphaFoldDB" id="A0A1I6H565"/>
<keyword evidence="3" id="KW-1185">Reference proteome</keyword>
<evidence type="ECO:0008006" key="4">
    <source>
        <dbReference type="Google" id="ProtNLM"/>
    </source>
</evidence>
<reference evidence="2 3" key="1">
    <citation type="submission" date="2016-10" db="EMBL/GenBank/DDBJ databases">
        <authorList>
            <person name="de Groot N.N."/>
        </authorList>
    </citation>
    <scope>NUCLEOTIDE SEQUENCE [LARGE SCALE GENOMIC DNA]</scope>
    <source>
        <strain evidence="2 3">DSM 21019</strain>
    </source>
</reference>
<dbReference type="EMBL" id="FOYQ01000002">
    <property type="protein sequence ID" value="SFR49613.1"/>
    <property type="molecule type" value="Genomic_DNA"/>
</dbReference>
<feature type="chain" id="PRO_5011590272" description="DUF4249 domain-containing protein" evidence="1">
    <location>
        <begin position="22"/>
        <end position="303"/>
    </location>
</feature>
<evidence type="ECO:0000313" key="2">
    <source>
        <dbReference type="EMBL" id="SFR49613.1"/>
    </source>
</evidence>